<comment type="subcellular location">
    <subcellularLocation>
        <location evidence="1">Cell projection</location>
        <location evidence="1">Cilium</location>
    </subcellularLocation>
    <subcellularLocation>
        <location evidence="2">Cytoplasm</location>
        <location evidence="2">Cytoskeleton</location>
    </subcellularLocation>
</comment>
<evidence type="ECO:0000256" key="2">
    <source>
        <dbReference type="ARBA" id="ARBA00004245"/>
    </source>
</evidence>
<keyword evidence="3" id="KW-0963">Cytoplasm</keyword>
<name>A0A4Z2EIC0_9TELE</name>
<dbReference type="Proteomes" id="UP000314294">
    <property type="component" value="Unassembled WGS sequence"/>
</dbReference>
<evidence type="ECO:0000256" key="5">
    <source>
        <dbReference type="ARBA" id="ARBA00022737"/>
    </source>
</evidence>
<accession>A0A4Z2EIC0</accession>
<dbReference type="GO" id="GO:0005930">
    <property type="term" value="C:axoneme"/>
    <property type="evidence" value="ECO:0007669"/>
    <property type="project" value="TreeGrafter"/>
</dbReference>
<keyword evidence="8" id="KW-0966">Cell projection</keyword>
<evidence type="ECO:0000256" key="3">
    <source>
        <dbReference type="ARBA" id="ARBA00022490"/>
    </source>
</evidence>
<comment type="caution">
    <text evidence="10">The sequence shown here is derived from an EMBL/GenBank/DDBJ whole genome shotgun (WGS) entry which is preliminary data.</text>
</comment>
<evidence type="ECO:0000256" key="4">
    <source>
        <dbReference type="ARBA" id="ARBA00022574"/>
    </source>
</evidence>
<proteinExistence type="predicted"/>
<keyword evidence="7" id="KW-0206">Cytoskeleton</keyword>
<keyword evidence="6 9" id="KW-0175">Coiled coil</keyword>
<sequence length="115" mass="13595">MHITFSFQTHLQGVEQRMKRIERLNRQAAEKAEKSAALERRLPELRVTVAERTHACEALETNPADDAEERYRFIVETKHLEELARAQGDELTCLWAEVERLRKRNFPSMDQLKYN</sequence>
<organism evidence="10 11">
    <name type="scientific">Liparis tanakae</name>
    <name type="common">Tanaka's snailfish</name>
    <dbReference type="NCBI Taxonomy" id="230148"/>
    <lineage>
        <taxon>Eukaryota</taxon>
        <taxon>Metazoa</taxon>
        <taxon>Chordata</taxon>
        <taxon>Craniata</taxon>
        <taxon>Vertebrata</taxon>
        <taxon>Euteleostomi</taxon>
        <taxon>Actinopterygii</taxon>
        <taxon>Neopterygii</taxon>
        <taxon>Teleostei</taxon>
        <taxon>Neoteleostei</taxon>
        <taxon>Acanthomorphata</taxon>
        <taxon>Eupercaria</taxon>
        <taxon>Perciformes</taxon>
        <taxon>Cottioidei</taxon>
        <taxon>Cottales</taxon>
        <taxon>Liparidae</taxon>
        <taxon>Liparis</taxon>
    </lineage>
</organism>
<evidence type="ECO:0000256" key="1">
    <source>
        <dbReference type="ARBA" id="ARBA00004138"/>
    </source>
</evidence>
<protein>
    <submittedName>
        <fullName evidence="10">Uncharacterized protein</fullName>
    </submittedName>
</protein>
<evidence type="ECO:0000256" key="7">
    <source>
        <dbReference type="ARBA" id="ARBA00023212"/>
    </source>
</evidence>
<evidence type="ECO:0000256" key="8">
    <source>
        <dbReference type="ARBA" id="ARBA00023273"/>
    </source>
</evidence>
<dbReference type="GO" id="GO:0007288">
    <property type="term" value="P:sperm axoneme assembly"/>
    <property type="evidence" value="ECO:0007669"/>
    <property type="project" value="TreeGrafter"/>
</dbReference>
<keyword evidence="5" id="KW-0677">Repeat</keyword>
<dbReference type="PANTHER" id="PTHR14885:SF1">
    <property type="entry name" value="CILIA- AND FLAGELLA-ASSOCIATED PROTEIN 43"/>
    <property type="match status" value="1"/>
</dbReference>
<reference evidence="10 11" key="1">
    <citation type="submission" date="2019-03" db="EMBL/GenBank/DDBJ databases">
        <title>First draft genome of Liparis tanakae, snailfish: a comprehensive survey of snailfish specific genes.</title>
        <authorList>
            <person name="Kim W."/>
            <person name="Song I."/>
            <person name="Jeong J.-H."/>
            <person name="Kim D."/>
            <person name="Kim S."/>
            <person name="Ryu S."/>
            <person name="Song J.Y."/>
            <person name="Lee S.K."/>
        </authorList>
    </citation>
    <scope>NUCLEOTIDE SEQUENCE [LARGE SCALE GENOMIC DNA]</scope>
    <source>
        <tissue evidence="10">Muscle</tissue>
    </source>
</reference>
<evidence type="ECO:0000313" key="10">
    <source>
        <dbReference type="EMBL" id="TNN28596.1"/>
    </source>
</evidence>
<evidence type="ECO:0000256" key="6">
    <source>
        <dbReference type="ARBA" id="ARBA00023054"/>
    </source>
</evidence>
<dbReference type="Pfam" id="PF25828">
    <property type="entry name" value="CC_Cfap43"/>
    <property type="match status" value="1"/>
</dbReference>
<feature type="coiled-coil region" evidence="9">
    <location>
        <begin position="11"/>
        <end position="41"/>
    </location>
</feature>
<dbReference type="PANTHER" id="PTHR14885">
    <property type="entry name" value="CILIA- AND FLAGELLA-ASSOCIATED PROTEIN 43-RELATED"/>
    <property type="match status" value="1"/>
</dbReference>
<dbReference type="EMBL" id="SRLO01006704">
    <property type="protein sequence ID" value="TNN28596.1"/>
    <property type="molecule type" value="Genomic_DNA"/>
</dbReference>
<keyword evidence="11" id="KW-1185">Reference proteome</keyword>
<keyword evidence="4" id="KW-0853">WD repeat</keyword>
<evidence type="ECO:0000313" key="11">
    <source>
        <dbReference type="Proteomes" id="UP000314294"/>
    </source>
</evidence>
<dbReference type="OrthoDB" id="64311at2759"/>
<gene>
    <name evidence="10" type="ORF">EYF80_061257</name>
</gene>
<dbReference type="AlphaFoldDB" id="A0A4Z2EIC0"/>
<evidence type="ECO:0000256" key="9">
    <source>
        <dbReference type="SAM" id="Coils"/>
    </source>
</evidence>